<keyword evidence="5 9" id="KW-0482">Metalloprotease</keyword>
<evidence type="ECO:0000256" key="4">
    <source>
        <dbReference type="ARBA" id="ARBA00022833"/>
    </source>
</evidence>
<feature type="transmembrane region" description="Helical" evidence="9">
    <location>
        <begin position="15"/>
        <end position="41"/>
    </location>
</feature>
<dbReference type="PANTHER" id="PTHR10120">
    <property type="entry name" value="CAAX PRENYL PROTEASE 1"/>
    <property type="match status" value="1"/>
</dbReference>
<feature type="transmembrane region" description="Helical" evidence="9">
    <location>
        <begin position="170"/>
        <end position="191"/>
    </location>
</feature>
<dbReference type="EC" id="3.4.24.84" evidence="9"/>
<evidence type="ECO:0000256" key="9">
    <source>
        <dbReference type="RuleBase" id="RU366005"/>
    </source>
</evidence>
<feature type="transmembrane region" description="Helical" evidence="9">
    <location>
        <begin position="339"/>
        <end position="360"/>
    </location>
</feature>
<name>L8HJH3_ACACF</name>
<dbReference type="GO" id="GO:0071586">
    <property type="term" value="P:CAAX-box protein processing"/>
    <property type="evidence" value="ECO:0007669"/>
    <property type="project" value="UniProtKB-UniRule"/>
</dbReference>
<comment type="similarity">
    <text evidence="9">Belongs to the peptidase M48A family.</text>
</comment>
<keyword evidence="3 9" id="KW-0378">Hydrolase</keyword>
<feature type="domain" description="Peptidase M48" evidence="11">
    <location>
        <begin position="228"/>
        <end position="435"/>
    </location>
</feature>
<feature type="active site" evidence="7">
    <location>
        <position position="302"/>
    </location>
</feature>
<evidence type="ECO:0000256" key="2">
    <source>
        <dbReference type="ARBA" id="ARBA00022723"/>
    </source>
</evidence>
<dbReference type="OMA" id="RLPFEMY"/>
<feature type="domain" description="CAAX prenyl protease 1 N-terminal" evidence="12">
    <location>
        <begin position="76"/>
        <end position="223"/>
    </location>
</feature>
<feature type="binding site" evidence="8">
    <location>
        <position position="305"/>
    </location>
    <ligand>
        <name>Zn(2+)</name>
        <dbReference type="ChEBI" id="CHEBI:29105"/>
        <note>catalytic</note>
    </ligand>
</feature>
<feature type="binding site" evidence="8">
    <location>
        <position position="301"/>
    </location>
    <ligand>
        <name>Zn(2+)</name>
        <dbReference type="ChEBI" id="CHEBI:29105"/>
        <note>catalytic</note>
    </ligand>
</feature>
<feature type="binding site" evidence="8">
    <location>
        <position position="379"/>
    </location>
    <ligand>
        <name>Zn(2+)</name>
        <dbReference type="ChEBI" id="CHEBI:29105"/>
        <note>catalytic</note>
    </ligand>
</feature>
<keyword evidence="9" id="KW-1133">Transmembrane helix</keyword>
<feature type="transmembrane region" description="Helical" evidence="9">
    <location>
        <begin position="197"/>
        <end position="218"/>
    </location>
</feature>
<dbReference type="STRING" id="1257118.L8HJH3"/>
<keyword evidence="14" id="KW-1185">Reference proteome</keyword>
<dbReference type="EMBL" id="KB007805">
    <property type="protein sequence ID" value="ELR25362.1"/>
    <property type="molecule type" value="Genomic_DNA"/>
</dbReference>
<dbReference type="Proteomes" id="UP000011083">
    <property type="component" value="Unassembled WGS sequence"/>
</dbReference>
<comment type="subcellular location">
    <subcellularLocation>
        <location evidence="9">Endoplasmic reticulum membrane</location>
        <topology evidence="9">Multi-pass membrane protein</topology>
    </subcellularLocation>
</comment>
<dbReference type="RefSeq" id="XP_004368117.1">
    <property type="nucleotide sequence ID" value="XM_004368060.1"/>
</dbReference>
<sequence length="470" mass="54519">MNASAALGVDEGEGFWWLAAILRAVPWYYMALGSSAFFFFWESYLDLRQIRHLLSAERRMPPVLREWVGIMRHIYNRMEATMEFIAECLVLSSHLLVGFWTLSRDLLDGLGFGIEYRVTRGMVFIILVSLASSLVRVPFHLFRILCVDTHFEMRSAASILDLWFWEQMKMFVLSLLFGIPLLSAYLVLLSWDLPYYWLYSCVYVAILAIFFTDIYHLIAPAFDNYKPLPEGPLKTEIEKLTRKLNFPLANILVVEKYKQEYRSTVHSNAFLVGFRFSKSIVLYDSLIKQLKEPEICAIIAHEIGHHKFYHTYKMLFMQLFSMGCFIFLFAHIVKMPQFYRSFGFLSVDASIGLVLFSYIYSAFANLGHWLTNYVNRSMEYAADEYAVANGMRKLESALIKIHANNLTNLMPDPWYAHYHYSHPSLAERLAHIQHLKLQQQPPPPSSSPSSSSSSSTTVRQEGQEENKKER</sequence>
<dbReference type="GeneID" id="14926413"/>
<dbReference type="InterPro" id="IPR027057">
    <property type="entry name" value="CAXX_Prtase_1"/>
</dbReference>
<keyword evidence="9" id="KW-0472">Membrane</keyword>
<dbReference type="AlphaFoldDB" id="L8HJH3"/>
<evidence type="ECO:0000256" key="1">
    <source>
        <dbReference type="ARBA" id="ARBA00022670"/>
    </source>
</evidence>
<keyword evidence="1 9" id="KW-0645">Protease</keyword>
<evidence type="ECO:0000256" key="6">
    <source>
        <dbReference type="ARBA" id="ARBA00044456"/>
    </source>
</evidence>
<dbReference type="GO" id="GO:0046872">
    <property type="term" value="F:metal ion binding"/>
    <property type="evidence" value="ECO:0007669"/>
    <property type="project" value="UniProtKB-UniRule"/>
</dbReference>
<keyword evidence="2 8" id="KW-0479">Metal-binding</keyword>
<dbReference type="OrthoDB" id="360839at2759"/>
<accession>L8HJH3</accession>
<evidence type="ECO:0000256" key="5">
    <source>
        <dbReference type="ARBA" id="ARBA00023049"/>
    </source>
</evidence>
<dbReference type="KEGG" id="acan:ACA1_291710"/>
<comment type="catalytic activity">
    <reaction evidence="6 9">
        <text>Hydrolyzes the peptide bond -P2-(S-farnesyl or geranylgeranyl)C-P1'-P2'-P3'-COOH where P1' and P2' are amino acids with aliphatic side chains and P3' is any C-terminal residue.</text>
        <dbReference type="EC" id="3.4.24.84"/>
    </reaction>
</comment>
<feature type="compositionally biased region" description="Basic and acidic residues" evidence="10">
    <location>
        <begin position="461"/>
        <end position="470"/>
    </location>
</feature>
<evidence type="ECO:0000256" key="8">
    <source>
        <dbReference type="PIRSR" id="PIRSR627057-2"/>
    </source>
</evidence>
<evidence type="ECO:0000259" key="12">
    <source>
        <dbReference type="Pfam" id="PF16491"/>
    </source>
</evidence>
<dbReference type="GO" id="GO:0004222">
    <property type="term" value="F:metalloendopeptidase activity"/>
    <property type="evidence" value="ECO:0007669"/>
    <property type="project" value="UniProtKB-UniRule"/>
</dbReference>
<dbReference type="Pfam" id="PF01435">
    <property type="entry name" value="Peptidase_M48"/>
    <property type="match status" value="1"/>
</dbReference>
<dbReference type="Pfam" id="PF16491">
    <property type="entry name" value="Peptidase_M48_N"/>
    <property type="match status" value="1"/>
</dbReference>
<gene>
    <name evidence="13" type="ORF">ACA1_291710</name>
</gene>
<dbReference type="GO" id="GO:0005789">
    <property type="term" value="C:endoplasmic reticulum membrane"/>
    <property type="evidence" value="ECO:0007669"/>
    <property type="project" value="UniProtKB-SubCell"/>
</dbReference>
<evidence type="ECO:0000259" key="11">
    <source>
        <dbReference type="Pfam" id="PF01435"/>
    </source>
</evidence>
<dbReference type="InterPro" id="IPR001915">
    <property type="entry name" value="Peptidase_M48"/>
</dbReference>
<feature type="region of interest" description="Disordered" evidence="10">
    <location>
        <begin position="436"/>
        <end position="470"/>
    </location>
</feature>
<protein>
    <recommendedName>
        <fullName evidence="9">CAAX prenyl protease</fullName>
        <ecNumber evidence="9">3.4.24.84</ecNumber>
    </recommendedName>
</protein>
<evidence type="ECO:0000313" key="14">
    <source>
        <dbReference type="Proteomes" id="UP000011083"/>
    </source>
</evidence>
<organism evidence="13 14">
    <name type="scientific">Acanthamoeba castellanii (strain ATCC 30010 / Neff)</name>
    <dbReference type="NCBI Taxonomy" id="1257118"/>
    <lineage>
        <taxon>Eukaryota</taxon>
        <taxon>Amoebozoa</taxon>
        <taxon>Discosea</taxon>
        <taxon>Longamoebia</taxon>
        <taxon>Centramoebida</taxon>
        <taxon>Acanthamoebidae</taxon>
        <taxon>Acanthamoeba</taxon>
    </lineage>
</organism>
<comment type="cofactor">
    <cofactor evidence="8 9">
        <name>Zn(2+)</name>
        <dbReference type="ChEBI" id="CHEBI:29105"/>
    </cofactor>
    <text evidence="8 9">Binds 1 zinc ion per subunit.</text>
</comment>
<feature type="transmembrane region" description="Helical" evidence="9">
    <location>
        <begin position="315"/>
        <end position="333"/>
    </location>
</feature>
<evidence type="ECO:0000256" key="7">
    <source>
        <dbReference type="PIRSR" id="PIRSR627057-1"/>
    </source>
</evidence>
<keyword evidence="9" id="KW-0812">Transmembrane</keyword>
<comment type="function">
    <text evidence="9">Proteolytically removes the C-terminal three residues of farnesylated proteins.</text>
</comment>
<proteinExistence type="inferred from homology"/>
<feature type="transmembrane region" description="Helical" evidence="9">
    <location>
        <begin position="122"/>
        <end position="145"/>
    </location>
</feature>
<dbReference type="Gene3D" id="3.30.2010.10">
    <property type="entry name" value="Metalloproteases ('zincins'), catalytic domain"/>
    <property type="match status" value="1"/>
</dbReference>
<evidence type="ECO:0000256" key="3">
    <source>
        <dbReference type="ARBA" id="ARBA00022801"/>
    </source>
</evidence>
<keyword evidence="4 8" id="KW-0862">Zinc</keyword>
<keyword evidence="9" id="KW-0256">Endoplasmic reticulum</keyword>
<dbReference type="CDD" id="cd07343">
    <property type="entry name" value="M48A_Zmpste24p_like"/>
    <property type="match status" value="1"/>
</dbReference>
<dbReference type="VEuPathDB" id="AmoebaDB:ACA1_291710"/>
<feature type="active site" description="Proton donor" evidence="7">
    <location>
        <position position="383"/>
    </location>
</feature>
<feature type="transmembrane region" description="Helical" evidence="9">
    <location>
        <begin position="84"/>
        <end position="102"/>
    </location>
</feature>
<reference evidence="13 14" key="1">
    <citation type="journal article" date="2013" name="Genome Biol.">
        <title>Genome of Acanthamoeba castellanii highlights extensive lateral gene transfer and early evolution of tyrosine kinase signaling.</title>
        <authorList>
            <person name="Clarke M."/>
            <person name="Lohan A.J."/>
            <person name="Liu B."/>
            <person name="Lagkouvardos I."/>
            <person name="Roy S."/>
            <person name="Zafar N."/>
            <person name="Bertelli C."/>
            <person name="Schilde C."/>
            <person name="Kianianmomeni A."/>
            <person name="Burglin T.R."/>
            <person name="Frech C."/>
            <person name="Turcotte B."/>
            <person name="Kopec K.O."/>
            <person name="Synnott J.M."/>
            <person name="Choo C."/>
            <person name="Paponov I."/>
            <person name="Finkler A."/>
            <person name="Soon Heng Tan C."/>
            <person name="Hutchins A.P."/>
            <person name="Weinmeier T."/>
            <person name="Rattei T."/>
            <person name="Chu J.S."/>
            <person name="Gimenez G."/>
            <person name="Irimia M."/>
            <person name="Rigden D.J."/>
            <person name="Fitzpatrick D.A."/>
            <person name="Lorenzo-Morales J."/>
            <person name="Bateman A."/>
            <person name="Chiu C.H."/>
            <person name="Tang P."/>
            <person name="Hegemann P."/>
            <person name="Fromm H."/>
            <person name="Raoult D."/>
            <person name="Greub G."/>
            <person name="Miranda-Saavedra D."/>
            <person name="Chen N."/>
            <person name="Nash P."/>
            <person name="Ginger M.L."/>
            <person name="Horn M."/>
            <person name="Schaap P."/>
            <person name="Caler L."/>
            <person name="Loftus B."/>
        </authorList>
    </citation>
    <scope>NUCLEOTIDE SEQUENCE [LARGE SCALE GENOMIC DNA]</scope>
    <source>
        <strain evidence="13 14">Neff</strain>
    </source>
</reference>
<dbReference type="InterPro" id="IPR032456">
    <property type="entry name" value="Peptidase_M48_N"/>
</dbReference>
<evidence type="ECO:0000313" key="13">
    <source>
        <dbReference type="EMBL" id="ELR25362.1"/>
    </source>
</evidence>
<evidence type="ECO:0000256" key="10">
    <source>
        <dbReference type="SAM" id="MobiDB-lite"/>
    </source>
</evidence>